<feature type="domain" description="Cep57 centrosome microtubule-binding" evidence="5">
    <location>
        <begin position="714"/>
        <end position="787"/>
    </location>
</feature>
<dbReference type="AlphaFoldDB" id="A0A1Y1UFX1"/>
<feature type="compositionally biased region" description="Low complexity" evidence="4">
    <location>
        <begin position="184"/>
        <end position="221"/>
    </location>
</feature>
<dbReference type="EMBL" id="NBSH01000009">
    <property type="protein sequence ID" value="ORX35965.1"/>
    <property type="molecule type" value="Genomic_DNA"/>
</dbReference>
<dbReference type="InParanoid" id="A0A1Y1UFX1"/>
<dbReference type="RefSeq" id="XP_021870094.1">
    <property type="nucleotide sequence ID" value="XM_022018406.1"/>
</dbReference>
<feature type="region of interest" description="Disordered" evidence="4">
    <location>
        <begin position="456"/>
        <end position="475"/>
    </location>
</feature>
<gene>
    <name evidence="6" type="ORF">BD324DRAFT_651874</name>
</gene>
<evidence type="ECO:0000313" key="6">
    <source>
        <dbReference type="EMBL" id="ORX35965.1"/>
    </source>
</evidence>
<name>A0A1Y1UFX1_9TREE</name>
<proteinExistence type="predicted"/>
<evidence type="ECO:0000256" key="2">
    <source>
        <dbReference type="ARBA" id="ARBA00022490"/>
    </source>
</evidence>
<evidence type="ECO:0000256" key="3">
    <source>
        <dbReference type="SAM" id="Coils"/>
    </source>
</evidence>
<keyword evidence="3" id="KW-0175">Coiled coil</keyword>
<feature type="compositionally biased region" description="Basic residues" evidence="4">
    <location>
        <begin position="641"/>
        <end position="661"/>
    </location>
</feature>
<dbReference type="GeneID" id="33560215"/>
<feature type="region of interest" description="Disordered" evidence="4">
    <location>
        <begin position="575"/>
        <end position="717"/>
    </location>
</feature>
<organism evidence="6 7">
    <name type="scientific">Kockovaella imperatae</name>
    <dbReference type="NCBI Taxonomy" id="4999"/>
    <lineage>
        <taxon>Eukaryota</taxon>
        <taxon>Fungi</taxon>
        <taxon>Dikarya</taxon>
        <taxon>Basidiomycota</taxon>
        <taxon>Agaricomycotina</taxon>
        <taxon>Tremellomycetes</taxon>
        <taxon>Tremellales</taxon>
        <taxon>Cuniculitremaceae</taxon>
        <taxon>Kockovaella</taxon>
    </lineage>
</organism>
<dbReference type="Pfam" id="PF06657">
    <property type="entry name" value="Cep57_MT_bd"/>
    <property type="match status" value="1"/>
</dbReference>
<accession>A0A1Y1UFX1</accession>
<protein>
    <recommendedName>
        <fullName evidence="5">Cep57 centrosome microtubule-binding domain-containing protein</fullName>
    </recommendedName>
</protein>
<dbReference type="OrthoDB" id="76453at2759"/>
<evidence type="ECO:0000256" key="1">
    <source>
        <dbReference type="ARBA" id="ARBA00004496"/>
    </source>
</evidence>
<dbReference type="GO" id="GO:0005737">
    <property type="term" value="C:cytoplasm"/>
    <property type="evidence" value="ECO:0007669"/>
    <property type="project" value="UniProtKB-SubCell"/>
</dbReference>
<comment type="caution">
    <text evidence="6">The sequence shown here is derived from an EMBL/GenBank/DDBJ whole genome shotgun (WGS) entry which is preliminary data.</text>
</comment>
<keyword evidence="7" id="KW-1185">Reference proteome</keyword>
<feature type="region of interest" description="Disordered" evidence="4">
    <location>
        <begin position="160"/>
        <end position="250"/>
    </location>
</feature>
<keyword evidence="2" id="KW-0963">Cytoplasm</keyword>
<comment type="subcellular location">
    <subcellularLocation>
        <location evidence="1">Cytoplasm</location>
    </subcellularLocation>
</comment>
<evidence type="ECO:0000259" key="5">
    <source>
        <dbReference type="Pfam" id="PF06657"/>
    </source>
</evidence>
<feature type="coiled-coil region" evidence="3">
    <location>
        <begin position="383"/>
        <end position="440"/>
    </location>
</feature>
<sequence length="842" mass="93529">MDPILPSRTDLERRRLESTVDQDLDTLSLASLITSTESTATADPHHDSLTSISSIEYPRAFGEGDTGRPDPSIHPTAYRPRDNFSRGLHGTPRAAHRQSSAASRVSNLADSPVSTAGHHVSAVTLGEGIYRTKRDAAWESGDEFDPERSLGRLVGELGKAMRLSPRPTSPFAVMSPPRSPRSPSPLSSLQHQQQHNLSLTLNRNDPLPSPPSSRSASGSGDEYAKHTQGSRRASSRAPLGETTRHNHEVATRVWGKFENLEKERRPASAPARAFDGDLTRMTGLLETPAKGGKFGSLDKNVNVGSEEPGASIPQALASLQARLRALETEASLSRRRVKELEDELDRAREEVHSARKNGDGRLKEAIQEKTALEDLTRSLRSHLARLTSQLEEQKALVASLKETESRLASARVDRSVSDELAALRREIERLSREIQRLGGIVEQGLETRRQAREERTVRMEHDATRVGQEAARHPERSIRTPNNELHRVAKDYERTVRLEHGEATRVHHDDDESQRVAKDYERNVRLEHGEATRIHHDDDELQRVAKDYERTVRLEHGEITRVHHDDDELQRVAKDVERRQRSASTVPPTPGPSKLRQGLHAAAADPVTLMPPSAAPASRIQRAPALTSPASDEEVATPAKSSRRVSGTKKQALKSSRKSRPLTHEEGPESPFPSIRAEDEEEFFAALDRPGSPMRRQEATSSRATRRSPLANDRDSVRPQTVLARVVQELEDDFKHYKAIYAELADQYKIMDAASAVTKRHVLAEHLKEVIDTIEQKADQIAALYNVLSVQDRAVRSGEIGGFAGVSKSVPDILRMVRETIGEEGMKRLEREGVGRRTTAEV</sequence>
<dbReference type="GO" id="GO:0008017">
    <property type="term" value="F:microtubule binding"/>
    <property type="evidence" value="ECO:0007669"/>
    <property type="project" value="InterPro"/>
</dbReference>
<dbReference type="InterPro" id="IPR024957">
    <property type="entry name" value="Cep57_MT-bd_dom"/>
</dbReference>
<reference evidence="6 7" key="1">
    <citation type="submission" date="2017-03" db="EMBL/GenBank/DDBJ databases">
        <title>Widespread Adenine N6-methylation of Active Genes in Fungi.</title>
        <authorList>
            <consortium name="DOE Joint Genome Institute"/>
            <person name="Mondo S.J."/>
            <person name="Dannebaum R.O."/>
            <person name="Kuo R.C."/>
            <person name="Louie K.B."/>
            <person name="Bewick A.J."/>
            <person name="Labutti K."/>
            <person name="Haridas S."/>
            <person name="Kuo A."/>
            <person name="Salamov A."/>
            <person name="Ahrendt S.R."/>
            <person name="Lau R."/>
            <person name="Bowen B.P."/>
            <person name="Lipzen A."/>
            <person name="Sullivan W."/>
            <person name="Andreopoulos W.B."/>
            <person name="Clum A."/>
            <person name="Lindquist E."/>
            <person name="Daum C."/>
            <person name="Northen T.R."/>
            <person name="Ramamoorthy G."/>
            <person name="Schmitz R.J."/>
            <person name="Gryganskyi A."/>
            <person name="Culley D."/>
            <person name="Magnuson J."/>
            <person name="James T.Y."/>
            <person name="O'Malley M.A."/>
            <person name="Stajich J.E."/>
            <person name="Spatafora J.W."/>
            <person name="Visel A."/>
            <person name="Grigoriev I.V."/>
        </authorList>
    </citation>
    <scope>NUCLEOTIDE SEQUENCE [LARGE SCALE GENOMIC DNA]</scope>
    <source>
        <strain evidence="6 7">NRRL Y-17943</strain>
    </source>
</reference>
<feature type="coiled-coil region" evidence="3">
    <location>
        <begin position="316"/>
        <end position="357"/>
    </location>
</feature>
<evidence type="ECO:0000256" key="4">
    <source>
        <dbReference type="SAM" id="MobiDB-lite"/>
    </source>
</evidence>
<feature type="region of interest" description="Disordered" evidence="4">
    <location>
        <begin position="59"/>
        <end position="103"/>
    </location>
</feature>
<evidence type="ECO:0000313" key="7">
    <source>
        <dbReference type="Proteomes" id="UP000193218"/>
    </source>
</evidence>
<dbReference type="Proteomes" id="UP000193218">
    <property type="component" value="Unassembled WGS sequence"/>
</dbReference>